<evidence type="ECO:0000259" key="1">
    <source>
        <dbReference type="Pfam" id="PF01370"/>
    </source>
</evidence>
<reference evidence="3" key="1">
    <citation type="journal article" date="2019" name="Int. J. Syst. Evol. Microbiol.">
        <title>The Global Catalogue of Microorganisms (GCM) 10K type strain sequencing project: providing services to taxonomists for standard genome sequencing and annotation.</title>
        <authorList>
            <consortium name="The Broad Institute Genomics Platform"/>
            <consortium name="The Broad Institute Genome Sequencing Center for Infectious Disease"/>
            <person name="Wu L."/>
            <person name="Ma J."/>
        </authorList>
    </citation>
    <scope>NUCLEOTIDE SEQUENCE [LARGE SCALE GENOMIC DNA]</scope>
    <source>
        <strain evidence="3">CCUG 52478</strain>
    </source>
</reference>
<sequence>MRILVLGGNRFLSRAVAAEAARRGHQVVCANRGQSGAIPPGVTTLRWDRSEPAPDELTDGEPYDAVVDVSRTPSHVRRALAAVPDAHWVFVSTVSVYADDTDPAGPGVGRLREAIDDDVDPTASVDAYGGMKVACERLVLDAVPGAAVVRPGLIVGPGDPSGRFAYWARRSEATGDVLAPGRPDDVVQVIDVRDLAAWIVTLAEERTGGVFDAVGEPLPIGDLLALCLPHARLVWVDHAFLEAEGVEPWSGPDSIPLWLPRPAYDGMLAHDAGPAIAAGLELRPVADTTHDTRGWLEADPAARIGGITLEREADLLDRWSALTP</sequence>
<dbReference type="EMBL" id="JBHTLX010000024">
    <property type="protein sequence ID" value="MFD1250444.1"/>
    <property type="molecule type" value="Genomic_DNA"/>
</dbReference>
<comment type="caution">
    <text evidence="2">The sequence shown here is derived from an EMBL/GenBank/DDBJ whole genome shotgun (WGS) entry which is preliminary data.</text>
</comment>
<dbReference type="RefSeq" id="WP_367919086.1">
    <property type="nucleotide sequence ID" value="NZ_BAABAC010000018.1"/>
</dbReference>
<dbReference type="PANTHER" id="PTHR48079:SF6">
    <property type="entry name" value="NAD(P)-BINDING DOMAIN-CONTAINING PROTEIN-RELATED"/>
    <property type="match status" value="1"/>
</dbReference>
<accession>A0ABW3W5Y6</accession>
<feature type="domain" description="NAD-dependent epimerase/dehydratase" evidence="1">
    <location>
        <begin position="3"/>
        <end position="206"/>
    </location>
</feature>
<keyword evidence="3" id="KW-1185">Reference proteome</keyword>
<gene>
    <name evidence="2" type="ORF">ACFQ3F_21815</name>
</gene>
<dbReference type="Pfam" id="PF01370">
    <property type="entry name" value="Epimerase"/>
    <property type="match status" value="1"/>
</dbReference>
<dbReference type="InterPro" id="IPR001509">
    <property type="entry name" value="Epimerase_deHydtase"/>
</dbReference>
<dbReference type="InterPro" id="IPR051783">
    <property type="entry name" value="NAD(P)-dependent_oxidoreduct"/>
</dbReference>
<dbReference type="Gene3D" id="3.40.50.720">
    <property type="entry name" value="NAD(P)-binding Rossmann-like Domain"/>
    <property type="match status" value="1"/>
</dbReference>
<organism evidence="2 3">
    <name type="scientific">Nocardioides ginsengisoli</name>
    <dbReference type="NCBI Taxonomy" id="363868"/>
    <lineage>
        <taxon>Bacteria</taxon>
        <taxon>Bacillati</taxon>
        <taxon>Actinomycetota</taxon>
        <taxon>Actinomycetes</taxon>
        <taxon>Propionibacteriales</taxon>
        <taxon>Nocardioidaceae</taxon>
        <taxon>Nocardioides</taxon>
    </lineage>
</organism>
<name>A0ABW3W5Y6_9ACTN</name>
<evidence type="ECO:0000313" key="3">
    <source>
        <dbReference type="Proteomes" id="UP001597229"/>
    </source>
</evidence>
<dbReference type="Proteomes" id="UP001597229">
    <property type="component" value="Unassembled WGS sequence"/>
</dbReference>
<dbReference type="InterPro" id="IPR036291">
    <property type="entry name" value="NAD(P)-bd_dom_sf"/>
</dbReference>
<protein>
    <submittedName>
        <fullName evidence="2">NAD-dependent epimerase/dehydratase family protein</fullName>
    </submittedName>
</protein>
<dbReference type="PANTHER" id="PTHR48079">
    <property type="entry name" value="PROTEIN YEEZ"/>
    <property type="match status" value="1"/>
</dbReference>
<dbReference type="SUPFAM" id="SSF51735">
    <property type="entry name" value="NAD(P)-binding Rossmann-fold domains"/>
    <property type="match status" value="1"/>
</dbReference>
<evidence type="ECO:0000313" key="2">
    <source>
        <dbReference type="EMBL" id="MFD1250444.1"/>
    </source>
</evidence>
<proteinExistence type="predicted"/>